<feature type="region of interest" description="Disordered" evidence="10">
    <location>
        <begin position="1"/>
        <end position="20"/>
    </location>
</feature>
<evidence type="ECO:0000313" key="12">
    <source>
        <dbReference type="EMBL" id="CAB1455701.1"/>
    </source>
</evidence>
<dbReference type="EMBL" id="CADEAL010004268">
    <property type="protein sequence ID" value="CAB1455701.1"/>
    <property type="molecule type" value="Genomic_DNA"/>
</dbReference>
<sequence length="486" mass="53816">MELDSVRSKAQRSLKSNQVYQRAMGNTESVVVQKRMARFRPEERPVVEGVFNRLQGGAGGPAGAPEKTPAGKTLTLEMLQCSMASLAPDSMIRRIYQCLCGIDPGLASPAASGKTSPSAASGVGREQMVVFLADTLRGTAEERAPLVMAMSRRGAEAAVTREQVTEFLQDLISAVVQILVHRGRLQGWKPDRMGDVSRGVELLAEQMCSELKPAEEGGCDVSCLEDWIFRVSQVSLYLEMLVAEGLNVSLSGRPAPTLLPPCRDTPWKDLKCLLDLPTIMFLAPQLPDSYSAPWRLVFSTQLHGESFTRMVSGLTKHGPTLLLVRDSKGHAFGGFASHRWDVKPQFQGDSRCFLFTVLPRLRVYTATGYNQHFMYLNQNQQTMPNGLHGYFGLWLERDFGRGHSRARPRCTTYGSPQLSGEEDFTVDSVEVWAVGKPPEPEEDEEVDGKKKKSVLDVDPELQAMMEMSGKTLHSQGLREPEEDDEH</sequence>
<gene>
    <name evidence="12" type="ORF">PLEPLA_LOCUS43482</name>
</gene>
<keyword evidence="13" id="KW-1185">Reference proteome</keyword>
<name>A0A9N7Z9I3_PLEPL</name>
<proteinExistence type="predicted"/>
<dbReference type="Pfam" id="PF07534">
    <property type="entry name" value="TLD"/>
    <property type="match status" value="1"/>
</dbReference>
<evidence type="ECO:0000313" key="13">
    <source>
        <dbReference type="Proteomes" id="UP001153269"/>
    </source>
</evidence>
<feature type="region of interest" description="Disordered" evidence="10">
    <location>
        <begin position="436"/>
        <end position="486"/>
    </location>
</feature>
<evidence type="ECO:0000256" key="5">
    <source>
        <dbReference type="ARBA" id="ARBA00023136"/>
    </source>
</evidence>
<dbReference type="PROSITE" id="PS51886">
    <property type="entry name" value="TLDC"/>
    <property type="match status" value="1"/>
</dbReference>
<dbReference type="GO" id="GO:0031929">
    <property type="term" value="P:TOR signaling"/>
    <property type="evidence" value="ECO:0007669"/>
    <property type="project" value="TreeGrafter"/>
</dbReference>
<dbReference type="GO" id="GO:0005634">
    <property type="term" value="C:nucleus"/>
    <property type="evidence" value="ECO:0007669"/>
    <property type="project" value="TreeGrafter"/>
</dbReference>
<evidence type="ECO:0000256" key="8">
    <source>
        <dbReference type="ARBA" id="ARBA00041780"/>
    </source>
</evidence>
<evidence type="ECO:0000256" key="6">
    <source>
        <dbReference type="ARBA" id="ARBA00023228"/>
    </source>
</evidence>
<comment type="subcellular location">
    <subcellularLocation>
        <location evidence="3">Cytoplasm</location>
    </subcellularLocation>
    <subcellularLocation>
        <location evidence="2">Lysosome</location>
    </subcellularLocation>
    <subcellularLocation>
        <location evidence="1">Membrane</location>
    </subcellularLocation>
</comment>
<dbReference type="AlphaFoldDB" id="A0A9N7Z9I3"/>
<comment type="caution">
    <text evidence="12">The sequence shown here is derived from an EMBL/GenBank/DDBJ whole genome shotgun (WGS) entry which is preliminary data.</text>
</comment>
<evidence type="ECO:0000256" key="1">
    <source>
        <dbReference type="ARBA" id="ARBA00004370"/>
    </source>
</evidence>
<evidence type="ECO:0000256" key="7">
    <source>
        <dbReference type="ARBA" id="ARBA00039594"/>
    </source>
</evidence>
<evidence type="ECO:0000256" key="2">
    <source>
        <dbReference type="ARBA" id="ARBA00004371"/>
    </source>
</evidence>
<dbReference type="GO" id="GO:0005764">
    <property type="term" value="C:lysosome"/>
    <property type="evidence" value="ECO:0007669"/>
    <property type="project" value="UniProtKB-SubCell"/>
</dbReference>
<keyword evidence="6" id="KW-0458">Lysosome</keyword>
<accession>A0A9N7Z9I3</accession>
<evidence type="ECO:0000259" key="11">
    <source>
        <dbReference type="PROSITE" id="PS51886"/>
    </source>
</evidence>
<reference evidence="12" key="1">
    <citation type="submission" date="2020-03" db="EMBL/GenBank/DDBJ databases">
        <authorList>
            <person name="Weist P."/>
        </authorList>
    </citation>
    <scope>NUCLEOTIDE SEQUENCE</scope>
</reference>
<evidence type="ECO:0000256" key="9">
    <source>
        <dbReference type="ARBA" id="ARBA00042134"/>
    </source>
</evidence>
<dbReference type="GO" id="GO:0016020">
    <property type="term" value="C:membrane"/>
    <property type="evidence" value="ECO:0007669"/>
    <property type="project" value="UniProtKB-SubCell"/>
</dbReference>
<evidence type="ECO:0000256" key="3">
    <source>
        <dbReference type="ARBA" id="ARBA00004496"/>
    </source>
</evidence>
<protein>
    <recommendedName>
        <fullName evidence="7">MTOR-associated protein MEAK7</fullName>
    </recommendedName>
    <alternativeName>
        <fullName evidence="9">TBC/LysM-associated domain-containing protein 1</fullName>
    </alternativeName>
    <alternativeName>
        <fullName evidence="8">TLD domain-containing protein 1</fullName>
    </alternativeName>
</protein>
<dbReference type="SMART" id="SM00584">
    <property type="entry name" value="TLDc"/>
    <property type="match status" value="1"/>
</dbReference>
<feature type="compositionally biased region" description="Polar residues" evidence="10">
    <location>
        <begin position="11"/>
        <end position="20"/>
    </location>
</feature>
<evidence type="ECO:0000256" key="4">
    <source>
        <dbReference type="ARBA" id="ARBA00022490"/>
    </source>
</evidence>
<dbReference type="Proteomes" id="UP001153269">
    <property type="component" value="Unassembled WGS sequence"/>
</dbReference>
<evidence type="ECO:0000256" key="10">
    <source>
        <dbReference type="SAM" id="MobiDB-lite"/>
    </source>
</evidence>
<keyword evidence="5" id="KW-0472">Membrane</keyword>
<organism evidence="12 13">
    <name type="scientific">Pleuronectes platessa</name>
    <name type="common">European plaice</name>
    <dbReference type="NCBI Taxonomy" id="8262"/>
    <lineage>
        <taxon>Eukaryota</taxon>
        <taxon>Metazoa</taxon>
        <taxon>Chordata</taxon>
        <taxon>Craniata</taxon>
        <taxon>Vertebrata</taxon>
        <taxon>Euteleostomi</taxon>
        <taxon>Actinopterygii</taxon>
        <taxon>Neopterygii</taxon>
        <taxon>Teleostei</taxon>
        <taxon>Neoteleostei</taxon>
        <taxon>Acanthomorphata</taxon>
        <taxon>Carangaria</taxon>
        <taxon>Pleuronectiformes</taxon>
        <taxon>Pleuronectoidei</taxon>
        <taxon>Pleuronectidae</taxon>
        <taxon>Pleuronectes</taxon>
    </lineage>
</organism>
<keyword evidence="4" id="KW-0963">Cytoplasm</keyword>
<dbReference type="PANTHER" id="PTHR23354">
    <property type="entry name" value="NUCLEOLAR PROTEIN 7/ESTROGEN RECEPTOR COACTIVATOR-RELATED"/>
    <property type="match status" value="1"/>
</dbReference>
<dbReference type="InterPro" id="IPR006571">
    <property type="entry name" value="TLDc_dom"/>
</dbReference>
<dbReference type="PANTHER" id="PTHR23354:SF131">
    <property type="entry name" value="MTOR-ASSOCIATED PROTEIN MEAK7"/>
    <property type="match status" value="1"/>
</dbReference>
<feature type="domain" description="TLDc" evidence="11">
    <location>
        <begin position="272"/>
        <end position="435"/>
    </location>
</feature>
<dbReference type="GO" id="GO:0006979">
    <property type="term" value="P:response to oxidative stress"/>
    <property type="evidence" value="ECO:0007669"/>
    <property type="project" value="TreeGrafter"/>
</dbReference>